<feature type="transmembrane region" description="Helical" evidence="13">
    <location>
        <begin position="6"/>
        <end position="26"/>
    </location>
</feature>
<evidence type="ECO:0000256" key="3">
    <source>
        <dbReference type="ARBA" id="ARBA00022448"/>
    </source>
</evidence>
<keyword evidence="10 13" id="KW-0472">Membrane</keyword>
<dbReference type="GO" id="GO:0015078">
    <property type="term" value="F:proton transmembrane transporter activity"/>
    <property type="evidence" value="ECO:0007669"/>
    <property type="project" value="InterPro"/>
</dbReference>
<dbReference type="RefSeq" id="YP_097184.1">
    <property type="nucleotide sequence ID" value="NC_006339.1"/>
</dbReference>
<dbReference type="InterPro" id="IPR001421">
    <property type="entry name" value="ATP8_metazoa"/>
</dbReference>
<evidence type="ECO:0000256" key="11">
    <source>
        <dbReference type="ARBA" id="ARBA00023310"/>
    </source>
</evidence>
<comment type="similarity">
    <text evidence="2 12">Belongs to the ATPase protein 8 family.</text>
</comment>
<dbReference type="CTD" id="4509"/>
<dbReference type="GO" id="GO:0031966">
    <property type="term" value="C:mitochondrial membrane"/>
    <property type="evidence" value="ECO:0007669"/>
    <property type="project" value="UniProtKB-SubCell"/>
</dbReference>
<proteinExistence type="inferred from homology"/>
<keyword evidence="5 12" id="KW-0812">Transmembrane</keyword>
<evidence type="ECO:0000256" key="2">
    <source>
        <dbReference type="ARBA" id="ARBA00008892"/>
    </source>
</evidence>
<protein>
    <recommendedName>
        <fullName evidence="12">ATP synthase complex subunit 8</fullName>
    </recommendedName>
</protein>
<keyword evidence="11" id="KW-0066">ATP synthesis</keyword>
<dbReference type="GO" id="GO:0045259">
    <property type="term" value="C:proton-transporting ATP synthase complex"/>
    <property type="evidence" value="ECO:0007669"/>
    <property type="project" value="UniProtKB-KW"/>
</dbReference>
<evidence type="ECO:0000256" key="6">
    <source>
        <dbReference type="ARBA" id="ARBA00022781"/>
    </source>
</evidence>
<dbReference type="GO" id="GO:0015986">
    <property type="term" value="P:proton motive force-driven ATP synthesis"/>
    <property type="evidence" value="ECO:0007669"/>
    <property type="project" value="InterPro"/>
</dbReference>
<dbReference type="InterPro" id="IPR050635">
    <property type="entry name" value="ATPase_protein_8"/>
</dbReference>
<evidence type="ECO:0000256" key="9">
    <source>
        <dbReference type="ARBA" id="ARBA00023128"/>
    </source>
</evidence>
<keyword evidence="4 12" id="KW-0138">CF(0)</keyword>
<dbReference type="Pfam" id="PF00895">
    <property type="entry name" value="ATP-synt_8"/>
    <property type="match status" value="1"/>
</dbReference>
<keyword evidence="9 12" id="KW-0496">Mitochondrion</keyword>
<gene>
    <name evidence="14" type="primary">atp8</name>
</gene>
<evidence type="ECO:0000256" key="12">
    <source>
        <dbReference type="RuleBase" id="RU003661"/>
    </source>
</evidence>
<keyword evidence="3 12" id="KW-0813">Transport</keyword>
<organism evidence="14">
    <name type="scientific">Desmognathus fuscus</name>
    <name type="common">dusky salamander</name>
    <dbReference type="NCBI Taxonomy" id="52100"/>
    <lineage>
        <taxon>Eukaryota</taxon>
        <taxon>Metazoa</taxon>
        <taxon>Chordata</taxon>
        <taxon>Craniata</taxon>
        <taxon>Vertebrata</taxon>
        <taxon>Euteleostomi</taxon>
        <taxon>Amphibia</taxon>
        <taxon>Batrachia</taxon>
        <taxon>Caudata</taxon>
        <taxon>Salamandroidea</taxon>
        <taxon>Plethodontidae</taxon>
        <taxon>Plethodontinae</taxon>
        <taxon>Desmognathus</taxon>
    </lineage>
</organism>
<evidence type="ECO:0000256" key="7">
    <source>
        <dbReference type="ARBA" id="ARBA00022989"/>
    </source>
</evidence>
<evidence type="ECO:0000256" key="5">
    <source>
        <dbReference type="ARBA" id="ARBA00022692"/>
    </source>
</evidence>
<dbReference type="PANTHER" id="PTHR39937">
    <property type="entry name" value="ATP SYNTHASE PROTEIN 8"/>
    <property type="match status" value="1"/>
</dbReference>
<evidence type="ECO:0000256" key="4">
    <source>
        <dbReference type="ARBA" id="ARBA00022547"/>
    </source>
</evidence>
<evidence type="ECO:0000256" key="1">
    <source>
        <dbReference type="ARBA" id="ARBA00004304"/>
    </source>
</evidence>
<accession>Q644L3</accession>
<dbReference type="PANTHER" id="PTHR39937:SF1">
    <property type="entry name" value="ATP SYNTHASE PROTEIN 8"/>
    <property type="match status" value="1"/>
</dbReference>
<keyword evidence="8 12" id="KW-0406">Ion transport</keyword>
<evidence type="ECO:0000256" key="8">
    <source>
        <dbReference type="ARBA" id="ARBA00023065"/>
    </source>
</evidence>
<geneLocation type="mitochondrion" evidence="14"/>
<evidence type="ECO:0000256" key="13">
    <source>
        <dbReference type="SAM" id="Phobius"/>
    </source>
</evidence>
<dbReference type="EMBL" id="AY728227">
    <property type="protein sequence ID" value="AAU20621.1"/>
    <property type="molecule type" value="Genomic_DNA"/>
</dbReference>
<evidence type="ECO:0000256" key="10">
    <source>
        <dbReference type="ARBA" id="ARBA00023136"/>
    </source>
</evidence>
<dbReference type="AlphaFoldDB" id="Q644L3"/>
<name>Q644L3_9SALA</name>
<dbReference type="GeneID" id="3085723"/>
<reference evidence="14" key="1">
    <citation type="journal article" date="2004" name="Proc. Natl. Acad. Sci. U.S.A.">
        <title>Morphological homoplasy, life history evolution, and historical biogeography of plethodontid salamanders inferred from complete mitochondrial genomes.</title>
        <authorList>
            <person name="Mueller R.L."/>
            <person name="Macey J.R."/>
            <person name="Jaekel M."/>
            <person name="Wake D.B."/>
            <person name="Boore J.L."/>
        </authorList>
    </citation>
    <scope>NUCLEOTIDE SEQUENCE</scope>
</reference>
<comment type="subcellular location">
    <subcellularLocation>
        <location evidence="1 12">Mitochondrion membrane</location>
        <topology evidence="1 12">Single-pass membrane protein</topology>
    </subcellularLocation>
</comment>
<evidence type="ECO:0000313" key="14">
    <source>
        <dbReference type="EMBL" id="AAU20621.1"/>
    </source>
</evidence>
<keyword evidence="7 13" id="KW-1133">Transmembrane helix</keyword>
<keyword evidence="6 12" id="KW-0375">Hydrogen ion transport</keyword>
<sequence length="55" mass="6810">MPQLNPNPWFLIFITSWLIYLIILMYKINNFKTLNEPTMQDVIKNKPQSWNWLWI</sequence>